<accession>A0A0F9QR89</accession>
<protein>
    <recommendedName>
        <fullName evidence="1">Phage terminase large subunit GpA ATPase domain-containing protein</fullName>
    </recommendedName>
</protein>
<dbReference type="InterPro" id="IPR046453">
    <property type="entry name" value="GpA_ATPase"/>
</dbReference>
<dbReference type="GO" id="GO:0016887">
    <property type="term" value="F:ATP hydrolysis activity"/>
    <property type="evidence" value="ECO:0007669"/>
    <property type="project" value="InterPro"/>
</dbReference>
<sequence length="621" mass="71189">MVQNTNTASEQIFANLKKEIMKIDPVFFASEYLTIDGKPLKLGDGTGWKYLADIYRYIATKALEPDGKPVVCVKGRQVGATTMATALELYFCTSGLFGSSPDKPPIRILHCFPALALVQKFAKDKLSTMMRTSKNNYVLDRALGYDVKTGKRRIDVPDDTLTEKQFDDENRLWIDSNANDAQRLHGMSLDGIFYDEVQRMNQDDIGNSKRTLTAARYGPTGEGIQLYFGTPLQRGSNFHKMWEASDKRYYHLKCAECEHYFMLYTPGSDEWESIWLYANIVECPKCRHKQDKIESVERGKWIPSQKYLPNGEEPQYIGFHFNQLLIPDFHKETVMRNKPGIHPTNSERIWQNEILGEFHSGSDMPMSEEEIYKYCRNVNRKISFGISQTPQNFNKKVITPYKSPAFMGLDWGGKNDDLSSKGGKSFSSVVVTTVNKAGVMQIENAFKLKRNDFQHKKDVVNEMFRRYNIRIAVADLGFGPDIVPELQREYGGRIIGCISSGSLINPTKYDPEELRMICNPHVILEELFSQMRKSKVLFPWQSYEHIQWLIEHCCSMEKEIRTFQGRIITRYVKGTGPNDGLMSLMYSWLAYKFFLTQGFKIKAHKINAKSQGPALAYLPGV</sequence>
<proteinExistence type="predicted"/>
<reference evidence="2" key="1">
    <citation type="journal article" date="2015" name="Nature">
        <title>Complex archaea that bridge the gap between prokaryotes and eukaryotes.</title>
        <authorList>
            <person name="Spang A."/>
            <person name="Saw J.H."/>
            <person name="Jorgensen S.L."/>
            <person name="Zaremba-Niedzwiedzka K."/>
            <person name="Martijn J."/>
            <person name="Lind A.E."/>
            <person name="van Eijk R."/>
            <person name="Schleper C."/>
            <person name="Guy L."/>
            <person name="Ettema T.J."/>
        </authorList>
    </citation>
    <scope>NUCLEOTIDE SEQUENCE</scope>
</reference>
<dbReference type="EMBL" id="LAZR01001761">
    <property type="protein sequence ID" value="KKN39482.1"/>
    <property type="molecule type" value="Genomic_DNA"/>
</dbReference>
<feature type="domain" description="Phage terminase large subunit GpA ATPase" evidence="1">
    <location>
        <begin position="65"/>
        <end position="301"/>
    </location>
</feature>
<dbReference type="Gene3D" id="3.40.50.300">
    <property type="entry name" value="P-loop containing nucleotide triphosphate hydrolases"/>
    <property type="match status" value="1"/>
</dbReference>
<evidence type="ECO:0000313" key="2">
    <source>
        <dbReference type="EMBL" id="KKN39482.1"/>
    </source>
</evidence>
<name>A0A0F9QR89_9ZZZZ</name>
<dbReference type="InterPro" id="IPR027417">
    <property type="entry name" value="P-loop_NTPase"/>
</dbReference>
<organism evidence="2">
    <name type="scientific">marine sediment metagenome</name>
    <dbReference type="NCBI Taxonomy" id="412755"/>
    <lineage>
        <taxon>unclassified sequences</taxon>
        <taxon>metagenomes</taxon>
        <taxon>ecological metagenomes</taxon>
    </lineage>
</organism>
<gene>
    <name evidence="2" type="ORF">LCGC14_0742870</name>
</gene>
<evidence type="ECO:0000259" key="1">
    <source>
        <dbReference type="Pfam" id="PF05876"/>
    </source>
</evidence>
<dbReference type="AlphaFoldDB" id="A0A0F9QR89"/>
<comment type="caution">
    <text evidence="2">The sequence shown here is derived from an EMBL/GenBank/DDBJ whole genome shotgun (WGS) entry which is preliminary data.</text>
</comment>
<dbReference type="Pfam" id="PF05876">
    <property type="entry name" value="GpA_ATPase"/>
    <property type="match status" value="1"/>
</dbReference>